<dbReference type="KEGG" id="lby:Lbys_0284"/>
<reference evidence="1 2" key="2">
    <citation type="journal article" date="2011" name="Stand. Genomic Sci.">
        <title>Complete genome sequence of Leadbetterella byssophila type strain (4M15).</title>
        <authorList>
            <person name="Abt B."/>
            <person name="Teshima H."/>
            <person name="Lucas S."/>
            <person name="Lapidus A."/>
            <person name="Del Rio T.G."/>
            <person name="Nolan M."/>
            <person name="Tice H."/>
            <person name="Cheng J.F."/>
            <person name="Pitluck S."/>
            <person name="Liolios K."/>
            <person name="Pagani I."/>
            <person name="Ivanova N."/>
            <person name="Mavromatis K."/>
            <person name="Pati A."/>
            <person name="Tapia R."/>
            <person name="Han C."/>
            <person name="Goodwin L."/>
            <person name="Chen A."/>
            <person name="Palaniappan K."/>
            <person name="Land M."/>
            <person name="Hauser L."/>
            <person name="Chang Y.J."/>
            <person name="Jeffries C.D."/>
            <person name="Rohde M."/>
            <person name="Goker M."/>
            <person name="Tindall B.J."/>
            <person name="Detter J.C."/>
            <person name="Woyke T."/>
            <person name="Bristow J."/>
            <person name="Eisen J.A."/>
            <person name="Markowitz V."/>
            <person name="Hugenholtz P."/>
            <person name="Klenk H.P."/>
            <person name="Kyrpides N.C."/>
        </authorList>
    </citation>
    <scope>NUCLEOTIDE SEQUENCE [LARGE SCALE GENOMIC DNA]</scope>
    <source>
        <strain evidence="2">DSM 17132 / JCM 16389 / KACC 11308 / NBRC 106382 / 4M15</strain>
    </source>
</reference>
<dbReference type="HOGENOM" id="CLU_3329457_0_0_10"/>
<reference key="1">
    <citation type="submission" date="2010-11" db="EMBL/GenBank/DDBJ databases">
        <title>The complete genome of Leadbetterella byssophila DSM 17132.</title>
        <authorList>
            <consortium name="US DOE Joint Genome Institute (JGI-PGF)"/>
            <person name="Lucas S."/>
            <person name="Copeland A."/>
            <person name="Lapidus A."/>
            <person name="Glavina del Rio T."/>
            <person name="Dalin E."/>
            <person name="Tice H."/>
            <person name="Bruce D."/>
            <person name="Goodwin L."/>
            <person name="Pitluck S."/>
            <person name="Kyrpides N."/>
            <person name="Mavromatis K."/>
            <person name="Ivanova N."/>
            <person name="Teshima H."/>
            <person name="Brettin T."/>
            <person name="Detter J.C."/>
            <person name="Han C."/>
            <person name="Tapia R."/>
            <person name="Land M."/>
            <person name="Hauser L."/>
            <person name="Markowitz V."/>
            <person name="Cheng J.-F."/>
            <person name="Hugenholtz P."/>
            <person name="Woyke T."/>
            <person name="Wu D."/>
            <person name="Tindall B."/>
            <person name="Pomrenke H.G."/>
            <person name="Brambilla E."/>
            <person name="Klenk H.-P."/>
            <person name="Eisen J.A."/>
        </authorList>
    </citation>
    <scope>NUCLEOTIDE SEQUENCE [LARGE SCALE GENOMIC DNA]</scope>
    <source>
        <strain>DSM 17132</strain>
    </source>
</reference>
<name>E4RUR7_LEAB4</name>
<dbReference type="Proteomes" id="UP000007435">
    <property type="component" value="Chromosome"/>
</dbReference>
<proteinExistence type="predicted"/>
<organism evidence="1 2">
    <name type="scientific">Leadbetterella byssophila (strain DSM 17132 / JCM 16389 / KACC 11308 / NBRC 106382 / 4M15)</name>
    <dbReference type="NCBI Taxonomy" id="649349"/>
    <lineage>
        <taxon>Bacteria</taxon>
        <taxon>Pseudomonadati</taxon>
        <taxon>Bacteroidota</taxon>
        <taxon>Cytophagia</taxon>
        <taxon>Cytophagales</taxon>
        <taxon>Leadbetterellaceae</taxon>
        <taxon>Leadbetterella</taxon>
    </lineage>
</organism>
<accession>E4RUR7</accession>
<evidence type="ECO:0000313" key="2">
    <source>
        <dbReference type="Proteomes" id="UP000007435"/>
    </source>
</evidence>
<evidence type="ECO:0000313" key="1">
    <source>
        <dbReference type="EMBL" id="ADQ16068.1"/>
    </source>
</evidence>
<keyword evidence="2" id="KW-1185">Reference proteome</keyword>
<sequence length="38" mass="4356">MAANLEAFQPIWMNFSTNSLIVQRRPLFIDERLADGCS</sequence>
<gene>
    <name evidence="1" type="ordered locus">Lbys_0284</name>
</gene>
<protein>
    <submittedName>
        <fullName evidence="1">Uncharacterized protein</fullName>
    </submittedName>
</protein>
<dbReference type="AlphaFoldDB" id="E4RUR7"/>
<dbReference type="EMBL" id="CP002305">
    <property type="protein sequence ID" value="ADQ16068.1"/>
    <property type="molecule type" value="Genomic_DNA"/>
</dbReference>